<evidence type="ECO:0000313" key="2">
    <source>
        <dbReference type="Proteomes" id="UP001197093"/>
    </source>
</evidence>
<dbReference type="Proteomes" id="UP001197093">
    <property type="component" value="Unassembled WGS sequence"/>
</dbReference>
<keyword evidence="2" id="KW-1185">Reference proteome</keyword>
<dbReference type="Gene3D" id="3.10.450.50">
    <property type="match status" value="1"/>
</dbReference>
<evidence type="ECO:0008006" key="3">
    <source>
        <dbReference type="Google" id="ProtNLM"/>
    </source>
</evidence>
<dbReference type="AlphaFoldDB" id="A0AAD4EQR0"/>
<comment type="caution">
    <text evidence="1">The sequence shown here is derived from an EMBL/GenBank/DDBJ whole genome shotgun (WGS) entry which is preliminary data.</text>
</comment>
<gene>
    <name evidence="1" type="ORF">NEMBOFW57_008028</name>
</gene>
<reference evidence="1" key="1">
    <citation type="submission" date="2023-02" db="EMBL/GenBank/DDBJ databases">
        <authorList>
            <person name="Palmer J.M."/>
        </authorList>
    </citation>
    <scope>NUCLEOTIDE SEQUENCE</scope>
    <source>
        <strain evidence="1">FW57</strain>
    </source>
</reference>
<dbReference type="SUPFAM" id="SSF54427">
    <property type="entry name" value="NTF2-like"/>
    <property type="match status" value="1"/>
</dbReference>
<sequence>MENNQPSVPLPNRRVHTVLGFLRGVSAHDTAEPLALLADDFAYSVVPSQPTPWRLTSPPLDKARFSQHLAGLFTVFASLRMSPTDMLEDDTSGCLVVCATTWGCSGLVSAADATLLVRLSSDGKLIEEIEEIADF</sequence>
<protein>
    <recommendedName>
        <fullName evidence="3">SnoaL-like domain-containing protein</fullName>
    </recommendedName>
</protein>
<proteinExistence type="predicted"/>
<accession>A0AAD4EQR0</accession>
<evidence type="ECO:0000313" key="1">
    <source>
        <dbReference type="EMBL" id="KAG7285734.1"/>
    </source>
</evidence>
<dbReference type="InterPro" id="IPR032710">
    <property type="entry name" value="NTF2-like_dom_sf"/>
</dbReference>
<organism evidence="1 2">
    <name type="scientific">Staphylotrichum longicolle</name>
    <dbReference type="NCBI Taxonomy" id="669026"/>
    <lineage>
        <taxon>Eukaryota</taxon>
        <taxon>Fungi</taxon>
        <taxon>Dikarya</taxon>
        <taxon>Ascomycota</taxon>
        <taxon>Pezizomycotina</taxon>
        <taxon>Sordariomycetes</taxon>
        <taxon>Sordariomycetidae</taxon>
        <taxon>Sordariales</taxon>
        <taxon>Chaetomiaceae</taxon>
        <taxon>Staphylotrichum</taxon>
    </lineage>
</organism>
<name>A0AAD4EQR0_9PEZI</name>
<dbReference type="EMBL" id="JAHCVI010000004">
    <property type="protein sequence ID" value="KAG7285734.1"/>
    <property type="molecule type" value="Genomic_DNA"/>
</dbReference>